<dbReference type="KEGG" id="ifn:GM661_01250"/>
<reference evidence="9" key="1">
    <citation type="submission" date="2019-12" db="EMBL/GenBank/DDBJ databases">
        <authorList>
            <person name="zhang j."/>
            <person name="sun C.M."/>
        </authorList>
    </citation>
    <scope>NUCLEOTIDE SEQUENCE</scope>
    <source>
        <strain evidence="9">NS-1</strain>
    </source>
</reference>
<evidence type="ECO:0000256" key="2">
    <source>
        <dbReference type="ARBA" id="ARBA00022448"/>
    </source>
</evidence>
<dbReference type="Proteomes" id="UP000665020">
    <property type="component" value="Chromosome"/>
</dbReference>
<feature type="transmembrane region" description="Helical" evidence="8">
    <location>
        <begin position="90"/>
        <end position="114"/>
    </location>
</feature>
<evidence type="ECO:0000256" key="3">
    <source>
        <dbReference type="ARBA" id="ARBA00022475"/>
    </source>
</evidence>
<evidence type="ECO:0000256" key="1">
    <source>
        <dbReference type="ARBA" id="ARBA00004651"/>
    </source>
</evidence>
<name>A0A8A7KEV9_9FIRM</name>
<dbReference type="EMBL" id="CP046640">
    <property type="protein sequence ID" value="QTL96694.1"/>
    <property type="molecule type" value="Genomic_DNA"/>
</dbReference>
<keyword evidence="6 8" id="KW-1133">Transmembrane helix</keyword>
<feature type="transmembrane region" description="Helical" evidence="8">
    <location>
        <begin position="67"/>
        <end position="84"/>
    </location>
</feature>
<organism evidence="9 10">
    <name type="scientific">Iocasia fonsfrigidae</name>
    <dbReference type="NCBI Taxonomy" id="2682810"/>
    <lineage>
        <taxon>Bacteria</taxon>
        <taxon>Bacillati</taxon>
        <taxon>Bacillota</taxon>
        <taxon>Clostridia</taxon>
        <taxon>Halanaerobiales</taxon>
        <taxon>Halanaerobiaceae</taxon>
        <taxon>Iocasia</taxon>
    </lineage>
</organism>
<proteinExistence type="predicted"/>
<evidence type="ECO:0000256" key="4">
    <source>
        <dbReference type="ARBA" id="ARBA00022519"/>
    </source>
</evidence>
<feature type="transmembrane region" description="Helical" evidence="8">
    <location>
        <begin position="266"/>
        <end position="284"/>
    </location>
</feature>
<keyword evidence="4" id="KW-0997">Cell inner membrane</keyword>
<feature type="transmembrane region" description="Helical" evidence="8">
    <location>
        <begin position="39"/>
        <end position="60"/>
    </location>
</feature>
<keyword evidence="7 8" id="KW-0472">Membrane</keyword>
<dbReference type="AlphaFoldDB" id="A0A8A7KEV9"/>
<evidence type="ECO:0000256" key="6">
    <source>
        <dbReference type="ARBA" id="ARBA00022989"/>
    </source>
</evidence>
<feature type="transmembrane region" description="Helical" evidence="8">
    <location>
        <begin position="121"/>
        <end position="139"/>
    </location>
</feature>
<protein>
    <submittedName>
        <fullName evidence="9">D-allose ABC transporter permease</fullName>
    </submittedName>
</protein>
<keyword evidence="10" id="KW-1185">Reference proteome</keyword>
<dbReference type="Pfam" id="PF02653">
    <property type="entry name" value="BPD_transp_2"/>
    <property type="match status" value="1"/>
</dbReference>
<dbReference type="InterPro" id="IPR001851">
    <property type="entry name" value="ABC_transp_permease"/>
</dbReference>
<evidence type="ECO:0000313" key="9">
    <source>
        <dbReference type="EMBL" id="QTL96694.1"/>
    </source>
</evidence>
<dbReference type="GO" id="GO:0005886">
    <property type="term" value="C:plasma membrane"/>
    <property type="evidence" value="ECO:0007669"/>
    <property type="project" value="UniProtKB-SubCell"/>
</dbReference>
<keyword evidence="5 8" id="KW-0812">Transmembrane</keyword>
<dbReference type="NCBIfam" id="NF007252">
    <property type="entry name" value="PRK09699.1"/>
    <property type="match status" value="1"/>
</dbReference>
<evidence type="ECO:0000256" key="5">
    <source>
        <dbReference type="ARBA" id="ARBA00022692"/>
    </source>
</evidence>
<gene>
    <name evidence="9" type="primary">alsC</name>
    <name evidence="9" type="ORF">GM661_01250</name>
</gene>
<accession>A0A8A7KEV9</accession>
<dbReference type="CDD" id="cd06579">
    <property type="entry name" value="TM_PBP1_transp_AraH_like"/>
    <property type="match status" value="1"/>
</dbReference>
<feature type="transmembrane region" description="Helical" evidence="8">
    <location>
        <begin position="159"/>
        <end position="179"/>
    </location>
</feature>
<dbReference type="PANTHER" id="PTHR32196">
    <property type="entry name" value="ABC TRANSPORTER PERMEASE PROTEIN YPHD-RELATED-RELATED"/>
    <property type="match status" value="1"/>
</dbReference>
<feature type="transmembrane region" description="Helical" evidence="8">
    <location>
        <begin position="211"/>
        <end position="230"/>
    </location>
</feature>
<keyword evidence="3" id="KW-1003">Cell membrane</keyword>
<evidence type="ECO:0000256" key="7">
    <source>
        <dbReference type="ARBA" id="ARBA00023136"/>
    </source>
</evidence>
<keyword evidence="2" id="KW-0813">Transport</keyword>
<dbReference type="GO" id="GO:0022857">
    <property type="term" value="F:transmembrane transporter activity"/>
    <property type="evidence" value="ECO:0007669"/>
    <property type="project" value="InterPro"/>
</dbReference>
<dbReference type="RefSeq" id="WP_230868409.1">
    <property type="nucleotide sequence ID" value="NZ_CP046640.1"/>
</dbReference>
<sequence>MNKDLRYYWQRFGTLLIFVLLIIIMSILSPKYFFTVDNFVQILLQSAITILIAVGEFFAILIAGIDLSVGSVLGLTGMVTALLLSKSVNIYLAILIGGILLGALLGAINGSLVVFTGLHPFIITLGGLTIFRGLTLMISDARPIYNIPPGFSRSISGTILSIPVPIIIAIIVAIIFAFVTRKTKLGRNIYALGGNEEAAWLSGINVKMHKVLVFMFSGVCAGIAGVVMTARMGAAEPLAGNGYELFAIASAIIGGTSFFGGKGKIFGVVMGALIIGLINNALNILNVQTYYQQIFMGLLIIGSVSLDKFLSKGSSK</sequence>
<comment type="subcellular location">
    <subcellularLocation>
        <location evidence="1">Cell membrane</location>
        <topology evidence="1">Multi-pass membrane protein</topology>
    </subcellularLocation>
</comment>
<dbReference type="PANTHER" id="PTHR32196:SF21">
    <property type="entry name" value="ABC TRANSPORTER PERMEASE PROTEIN YPHD-RELATED"/>
    <property type="match status" value="1"/>
</dbReference>
<feature type="transmembrane region" description="Helical" evidence="8">
    <location>
        <begin position="12"/>
        <end position="33"/>
    </location>
</feature>
<evidence type="ECO:0000313" key="10">
    <source>
        <dbReference type="Proteomes" id="UP000665020"/>
    </source>
</evidence>
<evidence type="ECO:0000256" key="8">
    <source>
        <dbReference type="SAM" id="Phobius"/>
    </source>
</evidence>